<feature type="compositionally biased region" description="Polar residues" evidence="1">
    <location>
        <begin position="106"/>
        <end position="115"/>
    </location>
</feature>
<dbReference type="Proteomes" id="UP001217089">
    <property type="component" value="Unassembled WGS sequence"/>
</dbReference>
<keyword evidence="3" id="KW-1185">Reference proteome</keyword>
<protein>
    <submittedName>
        <fullName evidence="2">Uncharacterized protein</fullName>
    </submittedName>
</protein>
<name>A0ABQ9E353_TEGGR</name>
<evidence type="ECO:0000313" key="2">
    <source>
        <dbReference type="EMBL" id="KAJ8299754.1"/>
    </source>
</evidence>
<gene>
    <name evidence="2" type="ORF">KUTeg_023814</name>
</gene>
<feature type="region of interest" description="Disordered" evidence="1">
    <location>
        <begin position="1"/>
        <end position="120"/>
    </location>
</feature>
<evidence type="ECO:0000256" key="1">
    <source>
        <dbReference type="SAM" id="MobiDB-lite"/>
    </source>
</evidence>
<feature type="compositionally biased region" description="Pro residues" evidence="1">
    <location>
        <begin position="65"/>
        <end position="80"/>
    </location>
</feature>
<organism evidence="2 3">
    <name type="scientific">Tegillarca granosa</name>
    <name type="common">Malaysian cockle</name>
    <name type="synonym">Anadara granosa</name>
    <dbReference type="NCBI Taxonomy" id="220873"/>
    <lineage>
        <taxon>Eukaryota</taxon>
        <taxon>Metazoa</taxon>
        <taxon>Spiralia</taxon>
        <taxon>Lophotrochozoa</taxon>
        <taxon>Mollusca</taxon>
        <taxon>Bivalvia</taxon>
        <taxon>Autobranchia</taxon>
        <taxon>Pteriomorphia</taxon>
        <taxon>Arcoida</taxon>
        <taxon>Arcoidea</taxon>
        <taxon>Arcidae</taxon>
        <taxon>Tegillarca</taxon>
    </lineage>
</organism>
<comment type="caution">
    <text evidence="2">The sequence shown here is derived from an EMBL/GenBank/DDBJ whole genome shotgun (WGS) entry which is preliminary data.</text>
</comment>
<feature type="compositionally biased region" description="Polar residues" evidence="1">
    <location>
        <begin position="86"/>
        <end position="97"/>
    </location>
</feature>
<evidence type="ECO:0000313" key="3">
    <source>
        <dbReference type="Proteomes" id="UP001217089"/>
    </source>
</evidence>
<dbReference type="EMBL" id="JARBDR010000921">
    <property type="protein sequence ID" value="KAJ8299754.1"/>
    <property type="molecule type" value="Genomic_DNA"/>
</dbReference>
<proteinExistence type="predicted"/>
<reference evidence="2 3" key="1">
    <citation type="submission" date="2022-12" db="EMBL/GenBank/DDBJ databases">
        <title>Chromosome-level genome of Tegillarca granosa.</title>
        <authorList>
            <person name="Kim J."/>
        </authorList>
    </citation>
    <scope>NUCLEOTIDE SEQUENCE [LARGE SCALE GENOMIC DNA]</scope>
    <source>
        <strain evidence="2">Teg-2019</strain>
        <tissue evidence="2">Adductor muscle</tissue>
    </source>
</reference>
<sequence>MTTALLREIHKMTDNTDTSNLPPPPSYEEVQRYAPPPADNKDQSSYSYPPAPVTGASAPYQAGPTPAPYPTGPTPYPTGPIAPGYQGTTYPPAQGQTPGYPYPTQPHVQPGTTYPTAYVGGPQSTYPYQGGMAPPPGGTVVQGQTYPVTYANTVQGSPFASQAQRRRRAII</sequence>
<accession>A0ABQ9E353</accession>